<feature type="active site" evidence="2">
    <location>
        <position position="337"/>
    </location>
</feature>
<name>A0A1E1KLJ7_9HELO</name>
<organism evidence="5 6">
    <name type="scientific">Rhynchosporium agropyri</name>
    <dbReference type="NCBI Taxonomy" id="914238"/>
    <lineage>
        <taxon>Eukaryota</taxon>
        <taxon>Fungi</taxon>
        <taxon>Dikarya</taxon>
        <taxon>Ascomycota</taxon>
        <taxon>Pezizomycotina</taxon>
        <taxon>Leotiomycetes</taxon>
        <taxon>Helotiales</taxon>
        <taxon>Ploettnerulaceae</taxon>
        <taxon>Rhynchosporium</taxon>
    </lineage>
</organism>
<protein>
    <recommendedName>
        <fullName evidence="4">Peptidase A1 domain-containing protein</fullName>
    </recommendedName>
</protein>
<dbReference type="InterPro" id="IPR034164">
    <property type="entry name" value="Pepsin-like_dom"/>
</dbReference>
<dbReference type="PANTHER" id="PTHR47966:SF47">
    <property type="entry name" value="ENDOPEPTIDASE, PUTATIVE (AFU_ORTHOLOGUE AFUA_3G01220)-RELATED"/>
    <property type="match status" value="1"/>
</dbReference>
<evidence type="ECO:0000313" key="6">
    <source>
        <dbReference type="Proteomes" id="UP000178912"/>
    </source>
</evidence>
<dbReference type="GO" id="GO:0000324">
    <property type="term" value="C:fungal-type vacuole"/>
    <property type="evidence" value="ECO:0007669"/>
    <property type="project" value="TreeGrafter"/>
</dbReference>
<dbReference type="GO" id="GO:0004190">
    <property type="term" value="F:aspartic-type endopeptidase activity"/>
    <property type="evidence" value="ECO:0007669"/>
    <property type="project" value="InterPro"/>
</dbReference>
<dbReference type="PRINTS" id="PR00792">
    <property type="entry name" value="PEPSIN"/>
</dbReference>
<comment type="similarity">
    <text evidence="1">Belongs to the peptidase A1 family.</text>
</comment>
<feature type="active site" evidence="2">
    <location>
        <position position="113"/>
    </location>
</feature>
<accession>A0A1E1KLJ7</accession>
<feature type="domain" description="Peptidase A1" evidence="4">
    <location>
        <begin position="97"/>
        <end position="451"/>
    </location>
</feature>
<evidence type="ECO:0000256" key="2">
    <source>
        <dbReference type="PIRSR" id="PIRSR601461-1"/>
    </source>
</evidence>
<keyword evidence="3" id="KW-0732">Signal</keyword>
<dbReference type="AlphaFoldDB" id="A0A1E1KLJ7"/>
<dbReference type="CDD" id="cd05471">
    <property type="entry name" value="pepsin_like"/>
    <property type="match status" value="1"/>
</dbReference>
<dbReference type="GO" id="GO:0006508">
    <property type="term" value="P:proteolysis"/>
    <property type="evidence" value="ECO:0007669"/>
    <property type="project" value="InterPro"/>
</dbReference>
<gene>
    <name evidence="5" type="ORF">RAG0_06662</name>
</gene>
<dbReference type="InterPro" id="IPR021109">
    <property type="entry name" value="Peptidase_aspartic_dom_sf"/>
</dbReference>
<dbReference type="Gene3D" id="2.40.70.10">
    <property type="entry name" value="Acid Proteases"/>
    <property type="match status" value="2"/>
</dbReference>
<evidence type="ECO:0000256" key="3">
    <source>
        <dbReference type="SAM" id="SignalP"/>
    </source>
</evidence>
<dbReference type="InterPro" id="IPR033121">
    <property type="entry name" value="PEPTIDASE_A1"/>
</dbReference>
<evidence type="ECO:0000259" key="4">
    <source>
        <dbReference type="PROSITE" id="PS51767"/>
    </source>
</evidence>
<dbReference type="SUPFAM" id="SSF50630">
    <property type="entry name" value="Acid proteases"/>
    <property type="match status" value="1"/>
</dbReference>
<dbReference type="Pfam" id="PF00026">
    <property type="entry name" value="Asp"/>
    <property type="match status" value="1"/>
</dbReference>
<dbReference type="InterPro" id="IPR001461">
    <property type="entry name" value="Aspartic_peptidase_A1"/>
</dbReference>
<dbReference type="PANTHER" id="PTHR47966">
    <property type="entry name" value="BETA-SITE APP-CLEAVING ENZYME, ISOFORM A-RELATED"/>
    <property type="match status" value="1"/>
</dbReference>
<keyword evidence="6" id="KW-1185">Reference proteome</keyword>
<dbReference type="OrthoDB" id="15189at2759"/>
<feature type="chain" id="PRO_5009446201" description="Peptidase A1 domain-containing protein" evidence="3">
    <location>
        <begin position="20"/>
        <end position="459"/>
    </location>
</feature>
<dbReference type="Proteomes" id="UP000178912">
    <property type="component" value="Unassembled WGS sequence"/>
</dbReference>
<dbReference type="EMBL" id="FJUX01000033">
    <property type="protein sequence ID" value="CZS97714.1"/>
    <property type="molecule type" value="Genomic_DNA"/>
</dbReference>
<feature type="signal peptide" evidence="3">
    <location>
        <begin position="1"/>
        <end position="19"/>
    </location>
</feature>
<sequence length="459" mass="50569">MSLSNFLVASAVFVLGVQARNIVKDDLTTSSTPAPLEVAADIPVADYTLTLSKRTLTESLSNVRRSLHEESRRVRGLQPMFAPGRTANLSKLDLYSFAADVTWGNQSITMFMDTGSADVWLAETGFVCYDYDSKKLAPDANCTFGDVYNRTETLRIIPDSKFNKQYGLNLTGEHLQGVMALETLTMVGLSVENQEFGLVDNASWRSSGYKSAGLMGLAYPSRTNALRKNATGQYVRETYDTFFSNLWKQAKIPYNLFSMILNRDDDKGNPAPVPGYLSFGGVPDVPFTQNFTSTPIRLNKWFSNTTLTNYMIFLDGVSMNGKKIPGSGGKEVSYIIDSGTPANWVPTVVLEQIAAAFSPQAKFELFDPQNPDGGGQYQAPCNASTPVIEYAIEGTLFRLNKQDVLREVKGKCYLQFIDGGNATETFMIIGAPFLHNVVSVYDVGASMMRFAPWDTSRFG</sequence>
<evidence type="ECO:0000256" key="1">
    <source>
        <dbReference type="ARBA" id="ARBA00007447"/>
    </source>
</evidence>
<proteinExistence type="inferred from homology"/>
<evidence type="ECO:0000313" key="5">
    <source>
        <dbReference type="EMBL" id="CZS97714.1"/>
    </source>
</evidence>
<dbReference type="PROSITE" id="PS51767">
    <property type="entry name" value="PEPTIDASE_A1"/>
    <property type="match status" value="1"/>
</dbReference>
<reference evidence="6" key="1">
    <citation type="submission" date="2016-03" db="EMBL/GenBank/DDBJ databases">
        <authorList>
            <person name="Guldener U."/>
        </authorList>
    </citation>
    <scope>NUCLEOTIDE SEQUENCE [LARGE SCALE GENOMIC DNA]</scope>
    <source>
        <strain evidence="6">04CH-RAC-A.6.1</strain>
    </source>
</reference>